<dbReference type="Proteomes" id="UP000501774">
    <property type="component" value="Segment"/>
</dbReference>
<dbReference type="InterPro" id="IPR055719">
    <property type="entry name" value="DUF7295"/>
</dbReference>
<reference evidence="2" key="1">
    <citation type="submission" date="2020-02" db="EMBL/GenBank/DDBJ databases">
        <authorList>
            <person name="Olsen N.S."/>
            <person name="Forero-Junco L."/>
            <person name="Kot W."/>
            <person name="Hansen L.H."/>
        </authorList>
    </citation>
    <scope>NUCLEOTIDE SEQUENCE [LARGE SCALE GENOMIC DNA]</scope>
</reference>
<name>A0A6G8RFE0_9CAUD</name>
<dbReference type="RefSeq" id="YP_011712247.1">
    <property type="nucleotide sequence ID" value="NC_102108.1"/>
</dbReference>
<organism evidence="1 2">
    <name type="scientific">Salmonella phage misterkot</name>
    <dbReference type="NCBI Taxonomy" id="2713305"/>
    <lineage>
        <taxon>Viruses</taxon>
        <taxon>Duplodnaviria</taxon>
        <taxon>Heunggongvirae</taxon>
        <taxon>Uroviricota</taxon>
        <taxon>Caudoviricetes</taxon>
        <taxon>Demerecviridae</taxon>
        <taxon>Markadamsvirinae</taxon>
        <taxon>Epseptimavirus</taxon>
        <taxon>Epseptimavirus misterkot</taxon>
    </lineage>
</organism>
<evidence type="ECO:0000313" key="1">
    <source>
        <dbReference type="EMBL" id="QIN99904.1"/>
    </source>
</evidence>
<dbReference type="Pfam" id="PF23967">
    <property type="entry name" value="DUF7295"/>
    <property type="match status" value="1"/>
</dbReference>
<gene>
    <name evidence="1" type="ORF">misterkot_124</name>
</gene>
<protein>
    <submittedName>
        <fullName evidence="1">Uncharacterized protein</fullName>
    </submittedName>
</protein>
<dbReference type="GeneID" id="300442273"/>
<evidence type="ECO:0000313" key="2">
    <source>
        <dbReference type="Proteomes" id="UP000501774"/>
    </source>
</evidence>
<dbReference type="EMBL" id="MT074453">
    <property type="protein sequence ID" value="QIN99904.1"/>
    <property type="molecule type" value="Genomic_DNA"/>
</dbReference>
<accession>A0A6G8RFE0</accession>
<keyword evidence="2" id="KW-1185">Reference proteome</keyword>
<proteinExistence type="predicted"/>
<sequence length="118" mass="14662">MSRTYRKQSGDRHWRDGHRSKWNYRINMCARIRFCEVEEFEVLSWDEIDAEIQRGIVNNEKKDGHWWNSISKSVKWHSNKLVRQSNRIELHRVLKDPDNYDYNRDHDLRKKGLWWVYD</sequence>